<dbReference type="Proteomes" id="UP000823842">
    <property type="component" value="Unassembled WGS sequence"/>
</dbReference>
<reference evidence="1" key="1">
    <citation type="journal article" date="2021" name="PeerJ">
        <title>Extensive microbial diversity within the chicken gut microbiome revealed by metagenomics and culture.</title>
        <authorList>
            <person name="Gilroy R."/>
            <person name="Ravi A."/>
            <person name="Getino M."/>
            <person name="Pursley I."/>
            <person name="Horton D.L."/>
            <person name="Alikhan N.F."/>
            <person name="Baker D."/>
            <person name="Gharbi K."/>
            <person name="Hall N."/>
            <person name="Watson M."/>
            <person name="Adriaenssens E.M."/>
            <person name="Foster-Nyarko E."/>
            <person name="Jarju S."/>
            <person name="Secka A."/>
            <person name="Antonio M."/>
            <person name="Oren A."/>
            <person name="Chaudhuri R.R."/>
            <person name="La Ragione R."/>
            <person name="Hildebrand F."/>
            <person name="Pallen M.J."/>
        </authorList>
    </citation>
    <scope>NUCLEOTIDE SEQUENCE</scope>
    <source>
        <strain evidence="1">ChiSjej1B19-5720</strain>
    </source>
</reference>
<dbReference type="SUPFAM" id="SSF49785">
    <property type="entry name" value="Galactose-binding domain-like"/>
    <property type="match status" value="1"/>
</dbReference>
<organism evidence="1 2">
    <name type="scientific">Candidatus Blautia faecavium</name>
    <dbReference type="NCBI Taxonomy" id="2838487"/>
    <lineage>
        <taxon>Bacteria</taxon>
        <taxon>Bacillati</taxon>
        <taxon>Bacillota</taxon>
        <taxon>Clostridia</taxon>
        <taxon>Lachnospirales</taxon>
        <taxon>Lachnospiraceae</taxon>
        <taxon>Blautia</taxon>
    </lineage>
</organism>
<dbReference type="Pfam" id="PF17132">
    <property type="entry name" value="Glyco_hydro_106"/>
    <property type="match status" value="1"/>
</dbReference>
<dbReference type="InterPro" id="IPR053161">
    <property type="entry name" value="Ulvan_degrading_GH"/>
</dbReference>
<proteinExistence type="predicted"/>
<comment type="caution">
    <text evidence="1">The sequence shown here is derived from an EMBL/GenBank/DDBJ whole genome shotgun (WGS) entry which is preliminary data.</text>
</comment>
<sequence>MNDQKKYLEKDVFAQKLHSMFDKIEAEYRPGVRWWLAEGLNTDKTLEKNVKEIHDSGFGAVEFLAMPEPGIDSSVYGWGSKEWTNDTMHIIRNAAKLGLGFSVTCGTNWANANLPDTWSYDGEPYNPDNKAASQVLDYATIILGPGERFSGELPKVRATVGSEEGSTSDMHSSDGNFTRQIFEGAVSARIIRGRKGAGENYAEGQGTGILDFSSLTDITEWVKEEKGTYTLDWTAPDDGQYALFVYWMHGSCQTADPSVSTNYTVNYVDPYGMDALIEYWEKVILTDEMRETIRENARGEIYMDSLELRTEGAGGILWGYTFKEEFCKRKGYDITPYLPLITEAVSATRTTENPIEYDYTAEGEENLRNVEKIRNDFYDVSSRLYVENVLKPLKEWLHGLGMQLRAEPSYGMYYEISTPGKYLDDVETESFAQNGDVDLFRGLLGSANMYGVPLSSETGAIWENEKPSNYTRPMDDWTQLCYLQFANGVSRTVFHGYSAIEGSEKETRWPGHEGMYAYCTERWNSRQPASKDFPAFTEMLARNQKVLQQGTPSRDIAILRTDYAFFNYGFEEGRDTPFYNNQMYDKPYYYSDLSLQQAGYTYDYFSPQLLEDEENVRWNGRALQPDGAAYQAIIIYQETMEKTAAKKLLKIAQDGLPMVFVNNVDETLTLNGEKYHNGKAGSRSKFASDTDESVKAITDQMKALCNVAEVETPKEVLAALRSLGVTPRVAFSEPNDKILTVSRNDRENKIFYTYAYSYKAAVNRGEEPFTFTVEIKGEGSPYELDDWNGEITKLGNYKIQDGRTSVTLTLQPGESTIIALDLNAAAEEKIHAVSTTADQISIKDDALMLTAKKSGTYKTLLNTGEEVQTRVDVPEPILVDRFDIMIEDWNAGDRRVNTEEKFGHTTTEVYYETKKTKLEFKNSRLMPWKNLPASKEQLESLGYEGAQMQDISGIGTYKAVFYIPEDWKENMGAYLQLENAGGASVALYVNDKKAKGVNTRTLKADISDLIHPGENTICIQVATSLYNRLVQRGYYRFLGEDLKLEPFDYGLT</sequence>
<accession>A0A9D2LQW6</accession>
<evidence type="ECO:0008006" key="3">
    <source>
        <dbReference type="Google" id="ProtNLM"/>
    </source>
</evidence>
<dbReference type="EMBL" id="DWYZ01000045">
    <property type="protein sequence ID" value="HJB27536.1"/>
    <property type="molecule type" value="Genomic_DNA"/>
</dbReference>
<gene>
    <name evidence="1" type="ORF">IAA06_01925</name>
</gene>
<protein>
    <recommendedName>
        <fullName evidence="3">Glycosyl hydrolases family 2, sugar binding domain</fullName>
    </recommendedName>
</protein>
<evidence type="ECO:0000313" key="2">
    <source>
        <dbReference type="Proteomes" id="UP000823842"/>
    </source>
</evidence>
<dbReference type="PANTHER" id="PTHR36848:SF2">
    <property type="entry name" value="SECRETED PROTEIN"/>
    <property type="match status" value="1"/>
</dbReference>
<reference evidence="1" key="2">
    <citation type="submission" date="2021-04" db="EMBL/GenBank/DDBJ databases">
        <authorList>
            <person name="Gilroy R."/>
        </authorList>
    </citation>
    <scope>NUCLEOTIDE SEQUENCE</scope>
    <source>
        <strain evidence="1">ChiSjej1B19-5720</strain>
    </source>
</reference>
<dbReference type="PANTHER" id="PTHR36848">
    <property type="entry name" value="DNA-BINDING PROTEIN (PUTATIVE SECRETED PROTEIN)-RELATED"/>
    <property type="match status" value="1"/>
</dbReference>
<feature type="non-terminal residue" evidence="1">
    <location>
        <position position="1052"/>
    </location>
</feature>
<dbReference type="AlphaFoldDB" id="A0A9D2LQW6"/>
<evidence type="ECO:0000313" key="1">
    <source>
        <dbReference type="EMBL" id="HJB27536.1"/>
    </source>
</evidence>
<dbReference type="InterPro" id="IPR008979">
    <property type="entry name" value="Galactose-bd-like_sf"/>
</dbReference>
<name>A0A9D2LQW6_9FIRM</name>
<dbReference type="Gene3D" id="2.60.120.260">
    <property type="entry name" value="Galactose-binding domain-like"/>
    <property type="match status" value="1"/>
</dbReference>